<evidence type="ECO:0000256" key="3">
    <source>
        <dbReference type="SAM" id="MobiDB-lite"/>
    </source>
</evidence>
<dbReference type="InterPro" id="IPR012677">
    <property type="entry name" value="Nucleotide-bd_a/b_plait_sf"/>
</dbReference>
<dbReference type="SMART" id="SM00360">
    <property type="entry name" value="RRM"/>
    <property type="match status" value="1"/>
</dbReference>
<dbReference type="Proteomes" id="UP001497623">
    <property type="component" value="Unassembled WGS sequence"/>
</dbReference>
<keyword evidence="6" id="KW-1185">Reference proteome</keyword>
<evidence type="ECO:0000256" key="2">
    <source>
        <dbReference type="PROSITE-ProRule" id="PRU00176"/>
    </source>
</evidence>
<comment type="caution">
    <text evidence="5">The sequence shown here is derived from an EMBL/GenBank/DDBJ whole genome shotgun (WGS) entry which is preliminary data.</text>
</comment>
<feature type="compositionally biased region" description="Basic and acidic residues" evidence="3">
    <location>
        <begin position="54"/>
        <end position="65"/>
    </location>
</feature>
<evidence type="ECO:0000259" key="4">
    <source>
        <dbReference type="PROSITE" id="PS50102"/>
    </source>
</evidence>
<dbReference type="PROSITE" id="PS50102">
    <property type="entry name" value="RRM"/>
    <property type="match status" value="1"/>
</dbReference>
<evidence type="ECO:0000256" key="1">
    <source>
        <dbReference type="ARBA" id="ARBA00022884"/>
    </source>
</evidence>
<accession>A0AAV2PRW3</accession>
<dbReference type="GO" id="GO:0003723">
    <property type="term" value="F:RNA binding"/>
    <property type="evidence" value="ECO:0007669"/>
    <property type="project" value="UniProtKB-UniRule"/>
</dbReference>
<feature type="compositionally biased region" description="Basic and acidic residues" evidence="3">
    <location>
        <begin position="32"/>
        <end position="41"/>
    </location>
</feature>
<dbReference type="InterPro" id="IPR035979">
    <property type="entry name" value="RBD_domain_sf"/>
</dbReference>
<feature type="non-terminal residue" evidence="5">
    <location>
        <position position="284"/>
    </location>
</feature>
<dbReference type="InterPro" id="IPR000504">
    <property type="entry name" value="RRM_dom"/>
</dbReference>
<feature type="domain" description="RRM" evidence="4">
    <location>
        <begin position="115"/>
        <end position="193"/>
    </location>
</feature>
<organism evidence="5 6">
    <name type="scientific">Meganyctiphanes norvegica</name>
    <name type="common">Northern krill</name>
    <name type="synonym">Thysanopoda norvegica</name>
    <dbReference type="NCBI Taxonomy" id="48144"/>
    <lineage>
        <taxon>Eukaryota</taxon>
        <taxon>Metazoa</taxon>
        <taxon>Ecdysozoa</taxon>
        <taxon>Arthropoda</taxon>
        <taxon>Crustacea</taxon>
        <taxon>Multicrustacea</taxon>
        <taxon>Malacostraca</taxon>
        <taxon>Eumalacostraca</taxon>
        <taxon>Eucarida</taxon>
        <taxon>Euphausiacea</taxon>
        <taxon>Euphausiidae</taxon>
        <taxon>Meganyctiphanes</taxon>
    </lineage>
</organism>
<proteinExistence type="predicted"/>
<name>A0AAV2PRW3_MEGNR</name>
<feature type="compositionally biased region" description="Basic and acidic residues" evidence="3">
    <location>
        <begin position="78"/>
        <end position="91"/>
    </location>
</feature>
<reference evidence="5 6" key="1">
    <citation type="submission" date="2024-05" db="EMBL/GenBank/DDBJ databases">
        <authorList>
            <person name="Wallberg A."/>
        </authorList>
    </citation>
    <scope>NUCLEOTIDE SEQUENCE [LARGE SCALE GENOMIC DNA]</scope>
</reference>
<evidence type="ECO:0000313" key="6">
    <source>
        <dbReference type="Proteomes" id="UP001497623"/>
    </source>
</evidence>
<evidence type="ECO:0000313" key="5">
    <source>
        <dbReference type="EMBL" id="CAL4063663.1"/>
    </source>
</evidence>
<sequence length="284" mass="32016">MSQSPRRSINGGSPVHERSRERDPSFSRSRSRSGDRRDSYKHSSSRRSPSPRYSSRDDRYKEERHSSRRRYSRSPSYSRDRKSSRYDDRGRSRSRSPMSSRRRHHGSRENPVANKCLGIFGLSLYTTERQLHHLFSKYGPLAKVQVVLDAKTGRSRGFSFIYFEHTEDAAEAKEQCTGMEIDGRRIRVDFSITERAHTPTPGIYMGDLHTVVQVVVVVEAMVGVVEAAAAAAAVADMEVADTVVDVEADHPPHTTAMIEVPHQDDHTVTDPVPNPILLVATPDT</sequence>
<dbReference type="PANTHER" id="PTHR48034">
    <property type="entry name" value="TRANSFORMER-2 SEX-DETERMINING PROTEIN-RELATED"/>
    <property type="match status" value="1"/>
</dbReference>
<dbReference type="Gene3D" id="3.30.70.330">
    <property type="match status" value="1"/>
</dbReference>
<dbReference type="AlphaFoldDB" id="A0AAV2PRW3"/>
<feature type="compositionally biased region" description="Basic and acidic residues" evidence="3">
    <location>
        <begin position="15"/>
        <end position="25"/>
    </location>
</feature>
<feature type="compositionally biased region" description="Polar residues" evidence="3">
    <location>
        <begin position="1"/>
        <end position="11"/>
    </location>
</feature>
<dbReference type="InterPro" id="IPR050441">
    <property type="entry name" value="RBM"/>
</dbReference>
<dbReference type="Pfam" id="PF00076">
    <property type="entry name" value="RRM_1"/>
    <property type="match status" value="1"/>
</dbReference>
<gene>
    <name evidence="5" type="ORF">MNOR_LOCUS3518</name>
</gene>
<feature type="region of interest" description="Disordered" evidence="3">
    <location>
        <begin position="1"/>
        <end position="111"/>
    </location>
</feature>
<dbReference type="EMBL" id="CAXKWB010001210">
    <property type="protein sequence ID" value="CAL4063663.1"/>
    <property type="molecule type" value="Genomic_DNA"/>
</dbReference>
<keyword evidence="1 2" id="KW-0694">RNA-binding</keyword>
<dbReference type="SUPFAM" id="SSF54928">
    <property type="entry name" value="RNA-binding domain, RBD"/>
    <property type="match status" value="1"/>
</dbReference>
<protein>
    <recommendedName>
        <fullName evidence="4">RRM domain-containing protein</fullName>
    </recommendedName>
</protein>
<dbReference type="CDD" id="cd12363">
    <property type="entry name" value="RRM_TRA2"/>
    <property type="match status" value="1"/>
</dbReference>